<reference evidence="2" key="2">
    <citation type="submission" date="2020-09" db="EMBL/GenBank/DDBJ databases">
        <authorList>
            <person name="Sun Q."/>
            <person name="Zhou Y."/>
        </authorList>
    </citation>
    <scope>NUCLEOTIDE SEQUENCE</scope>
    <source>
        <strain evidence="2">CGMCC 1.16548</strain>
    </source>
</reference>
<dbReference type="InterPro" id="IPR036812">
    <property type="entry name" value="NAD(P)_OxRdtase_dom_sf"/>
</dbReference>
<dbReference type="GO" id="GO:0005829">
    <property type="term" value="C:cytosol"/>
    <property type="evidence" value="ECO:0007669"/>
    <property type="project" value="TreeGrafter"/>
</dbReference>
<dbReference type="Proteomes" id="UP000617531">
    <property type="component" value="Unassembled WGS sequence"/>
</dbReference>
<dbReference type="SUPFAM" id="SSF51430">
    <property type="entry name" value="NAD(P)-linked oxidoreductase"/>
    <property type="match status" value="1"/>
</dbReference>
<evidence type="ECO:0000259" key="1">
    <source>
        <dbReference type="Pfam" id="PF00248"/>
    </source>
</evidence>
<dbReference type="InterPro" id="IPR050523">
    <property type="entry name" value="AKR_Detox_Biosynth"/>
</dbReference>
<proteinExistence type="predicted"/>
<feature type="domain" description="NADP-dependent oxidoreductase" evidence="1">
    <location>
        <begin position="62"/>
        <end position="338"/>
    </location>
</feature>
<accession>A0A8J3M0Z9</accession>
<dbReference type="Gene3D" id="3.20.20.100">
    <property type="entry name" value="NADP-dependent oxidoreductase domain"/>
    <property type="match status" value="1"/>
</dbReference>
<evidence type="ECO:0000313" key="2">
    <source>
        <dbReference type="EMBL" id="GHF11415.1"/>
    </source>
</evidence>
<dbReference type="PANTHER" id="PTHR43364:SF6">
    <property type="entry name" value="OXIDOREDUCTASE-RELATED"/>
    <property type="match status" value="1"/>
</dbReference>
<name>A0A8J3M0Z9_9MICO</name>
<comment type="caution">
    <text evidence="2">The sequence shown here is derived from an EMBL/GenBank/DDBJ whole genome shotgun (WGS) entry which is preliminary data.</text>
</comment>
<keyword evidence="3" id="KW-1185">Reference proteome</keyword>
<gene>
    <name evidence="2" type="ORF">GCM10011600_10820</name>
</gene>
<protein>
    <submittedName>
        <fullName evidence="2">NADP-dependent aryl-alcohol dehydrogenase</fullName>
    </submittedName>
</protein>
<dbReference type="RefSeq" id="WP_191282336.1">
    <property type="nucleotide sequence ID" value="NZ_BNAI01000001.1"/>
</dbReference>
<dbReference type="Pfam" id="PF00248">
    <property type="entry name" value="Aldo_ket_red"/>
    <property type="match status" value="1"/>
</dbReference>
<organism evidence="2 3">
    <name type="scientific">Pseudolysinimonas yzui</name>
    <dbReference type="NCBI Taxonomy" id="2708254"/>
    <lineage>
        <taxon>Bacteria</taxon>
        <taxon>Bacillati</taxon>
        <taxon>Actinomycetota</taxon>
        <taxon>Actinomycetes</taxon>
        <taxon>Micrococcales</taxon>
        <taxon>Microbacteriaceae</taxon>
        <taxon>Pseudolysinimonas</taxon>
    </lineage>
</organism>
<sequence length="340" mass="36629">MTGESVPVGRRPVAVTTSPTRITTEQTRAIVGATPAARRQVGPSDLQVFPVALSGNVFGWTADSVESERVLDSYVAYGGNFIDTADSYAGGRSEIIIGNWMRSRGSRDDIVLATKVGKSADHPGLAARAVTAAVEASLHRLRTDRIDLLYLHIDDPDVPFEETLLAVDELVRAGKVRYFGGSHHTGSRLIEARIASAQLGVARMVALQNQYNLMFRREYEEGLARVAADLHLGVMPRFALASGFLTGKYRSKSDLDGSRRVEVGHYINRAGLRVLQALDAVAAEHDSPPATVALAWLLSKPNVVAPVVSASAVDQVFDLVAAVDVRLTRSQLMSLDRASA</sequence>
<dbReference type="PANTHER" id="PTHR43364">
    <property type="entry name" value="NADH-SPECIFIC METHYLGLYOXAL REDUCTASE-RELATED"/>
    <property type="match status" value="1"/>
</dbReference>
<dbReference type="AlphaFoldDB" id="A0A8J3M0Z9"/>
<reference evidence="2" key="1">
    <citation type="journal article" date="2014" name="Int. J. Syst. Evol. Microbiol.">
        <title>Complete genome sequence of Corynebacterium casei LMG S-19264T (=DSM 44701T), isolated from a smear-ripened cheese.</title>
        <authorList>
            <consortium name="US DOE Joint Genome Institute (JGI-PGF)"/>
            <person name="Walter F."/>
            <person name="Albersmeier A."/>
            <person name="Kalinowski J."/>
            <person name="Ruckert C."/>
        </authorList>
    </citation>
    <scope>NUCLEOTIDE SEQUENCE</scope>
    <source>
        <strain evidence="2">CGMCC 1.16548</strain>
    </source>
</reference>
<dbReference type="EMBL" id="BNAI01000001">
    <property type="protein sequence ID" value="GHF11415.1"/>
    <property type="molecule type" value="Genomic_DNA"/>
</dbReference>
<evidence type="ECO:0000313" key="3">
    <source>
        <dbReference type="Proteomes" id="UP000617531"/>
    </source>
</evidence>
<dbReference type="InterPro" id="IPR023210">
    <property type="entry name" value="NADP_OxRdtase_dom"/>
</dbReference>